<protein>
    <submittedName>
        <fullName evidence="1">Gag-Pol polyprotein</fullName>
    </submittedName>
</protein>
<evidence type="ECO:0000313" key="1">
    <source>
        <dbReference type="EMBL" id="TNN12618.1"/>
    </source>
</evidence>
<dbReference type="Proteomes" id="UP000311919">
    <property type="component" value="Unassembled WGS sequence"/>
</dbReference>
<evidence type="ECO:0000313" key="2">
    <source>
        <dbReference type="Proteomes" id="UP000311919"/>
    </source>
</evidence>
<name>A0A4Z2D849_SCHJA</name>
<reference evidence="1 2" key="1">
    <citation type="submission" date="2019-03" db="EMBL/GenBank/DDBJ databases">
        <title>An improved genome assembly of the fluke Schistosoma japonicum.</title>
        <authorList>
            <person name="Hu W."/>
            <person name="Luo F."/>
            <person name="Yin M."/>
            <person name="Mo X."/>
            <person name="Sun C."/>
            <person name="Wu Q."/>
            <person name="Zhu B."/>
            <person name="Xiang M."/>
            <person name="Wang J."/>
            <person name="Wang Y."/>
            <person name="Zhang T."/>
            <person name="Xu B."/>
            <person name="Zheng H."/>
            <person name="Feng Z."/>
        </authorList>
    </citation>
    <scope>NUCLEOTIDE SEQUENCE [LARGE SCALE GENOMIC DNA]</scope>
    <source>
        <strain evidence="1">HuSjv2</strain>
        <tissue evidence="1">Worms</tissue>
    </source>
</reference>
<sequence>MKFASLSKTISVLTTAIQPQMSTVSQPMLRFRDVLIPPTSPSRHASFLITEVNIVVYELNFPQQYSLSVGIKNCRLMDCSKQLHSIGAIPISEVHSVYHIMVTSDTFATVLRQYTTITKSNCRMQPVLLHIVHSVTTRSQPKHKYLQWPPSGKHIAAKKKFEYI</sequence>
<dbReference type="AlphaFoldDB" id="A0A4Z2D849"/>
<organism evidence="1 2">
    <name type="scientific">Schistosoma japonicum</name>
    <name type="common">Blood fluke</name>
    <dbReference type="NCBI Taxonomy" id="6182"/>
    <lineage>
        <taxon>Eukaryota</taxon>
        <taxon>Metazoa</taxon>
        <taxon>Spiralia</taxon>
        <taxon>Lophotrochozoa</taxon>
        <taxon>Platyhelminthes</taxon>
        <taxon>Trematoda</taxon>
        <taxon>Digenea</taxon>
        <taxon>Strigeidida</taxon>
        <taxon>Schistosomatoidea</taxon>
        <taxon>Schistosomatidae</taxon>
        <taxon>Schistosoma</taxon>
    </lineage>
</organism>
<gene>
    <name evidence="1" type="ORF">EWB00_003536</name>
</gene>
<accession>A0A4Z2D849</accession>
<proteinExistence type="predicted"/>
<comment type="caution">
    <text evidence="1">The sequence shown here is derived from an EMBL/GenBank/DDBJ whole genome shotgun (WGS) entry which is preliminary data.</text>
</comment>
<dbReference type="EMBL" id="SKCS01000216">
    <property type="protein sequence ID" value="TNN12618.1"/>
    <property type="molecule type" value="Genomic_DNA"/>
</dbReference>
<keyword evidence="2" id="KW-1185">Reference proteome</keyword>